<accession>Q2CAS2</accession>
<comment type="pathway">
    <text evidence="2 10">Cofactor biosynthesis; riboflavin biosynthesis; 5-amino-6-(D-ribitylamino)uracil from GTP: step 2/4.</text>
</comment>
<evidence type="ECO:0000256" key="10">
    <source>
        <dbReference type="PIRNR" id="PIRNR006769"/>
    </source>
</evidence>
<evidence type="ECO:0000256" key="12">
    <source>
        <dbReference type="PIRSR" id="PIRSR006769-2"/>
    </source>
</evidence>
<comment type="catalytic activity">
    <reaction evidence="10">
        <text>5-amino-6-(5-phospho-D-ribitylamino)uracil + NADP(+) = 5-amino-6-(5-phospho-D-ribosylamino)uracil + NADPH + H(+)</text>
        <dbReference type="Rhea" id="RHEA:17845"/>
        <dbReference type="ChEBI" id="CHEBI:15378"/>
        <dbReference type="ChEBI" id="CHEBI:57783"/>
        <dbReference type="ChEBI" id="CHEBI:58349"/>
        <dbReference type="ChEBI" id="CHEBI:58421"/>
        <dbReference type="ChEBI" id="CHEBI:58453"/>
        <dbReference type="EC" id="1.1.1.193"/>
    </reaction>
</comment>
<evidence type="ECO:0000256" key="1">
    <source>
        <dbReference type="ARBA" id="ARBA00002151"/>
    </source>
</evidence>
<dbReference type="Pfam" id="PF00383">
    <property type="entry name" value="dCMP_cyt_deam_1"/>
    <property type="match status" value="1"/>
</dbReference>
<comment type="pathway">
    <text evidence="3 10">Cofactor biosynthesis; riboflavin biosynthesis; 5-amino-6-(D-ribitylamino)uracil from GTP: step 3/4.</text>
</comment>
<dbReference type="PROSITE" id="PS51747">
    <property type="entry name" value="CYT_DCMP_DEAMINASES_2"/>
    <property type="match status" value="1"/>
</dbReference>
<evidence type="ECO:0000256" key="7">
    <source>
        <dbReference type="ARBA" id="ARBA00022857"/>
    </source>
</evidence>
<proteinExistence type="inferred from homology"/>
<organism evidence="15 16">
    <name type="scientific">Oceanicola granulosus (strain ATCC BAA-861 / DSM 15982 / KCTC 12143 / HTCC2516)</name>
    <dbReference type="NCBI Taxonomy" id="314256"/>
    <lineage>
        <taxon>Bacteria</taxon>
        <taxon>Pseudomonadati</taxon>
        <taxon>Pseudomonadota</taxon>
        <taxon>Alphaproteobacteria</taxon>
        <taxon>Rhodobacterales</taxon>
        <taxon>Roseobacteraceae</taxon>
        <taxon>Oceanicola</taxon>
    </lineage>
</organism>
<comment type="caution">
    <text evidence="15">The sequence shown here is derived from an EMBL/GenBank/DDBJ whole genome shotgun (WGS) entry which is preliminary data.</text>
</comment>
<feature type="binding site" evidence="12">
    <location>
        <position position="168"/>
    </location>
    <ligand>
        <name>substrate</name>
    </ligand>
</feature>
<dbReference type="RefSeq" id="WP_007254466.1">
    <property type="nucleotide sequence ID" value="NZ_CH724107.1"/>
</dbReference>
<dbReference type="STRING" id="314256.OG2516_04693"/>
<dbReference type="InterPro" id="IPR016193">
    <property type="entry name" value="Cytidine_deaminase-like"/>
</dbReference>
<evidence type="ECO:0000256" key="11">
    <source>
        <dbReference type="PIRSR" id="PIRSR006769-1"/>
    </source>
</evidence>
<dbReference type="Gene3D" id="3.40.140.10">
    <property type="entry name" value="Cytidine Deaminase, domain 2"/>
    <property type="match status" value="1"/>
</dbReference>
<keyword evidence="10 13" id="KW-0479">Metal-binding</keyword>
<dbReference type="Pfam" id="PF01872">
    <property type="entry name" value="RibD_C"/>
    <property type="match status" value="1"/>
</dbReference>
<evidence type="ECO:0000313" key="16">
    <source>
        <dbReference type="Proteomes" id="UP000003635"/>
    </source>
</evidence>
<comment type="similarity">
    <text evidence="4 10">In the N-terminal section; belongs to the cytidine and deoxycytidylate deaminase family.</text>
</comment>
<dbReference type="GO" id="GO:0009231">
    <property type="term" value="P:riboflavin biosynthetic process"/>
    <property type="evidence" value="ECO:0007669"/>
    <property type="project" value="UniProtKB-UniPathway"/>
</dbReference>
<dbReference type="SUPFAM" id="SSF53927">
    <property type="entry name" value="Cytidine deaminase-like"/>
    <property type="match status" value="1"/>
</dbReference>
<feature type="binding site" evidence="12">
    <location>
        <position position="196"/>
    </location>
    <ligand>
        <name>NADP(+)</name>
        <dbReference type="ChEBI" id="CHEBI:58349"/>
    </ligand>
</feature>
<feature type="binding site" evidence="12">
    <location>
        <position position="204"/>
    </location>
    <ligand>
        <name>substrate</name>
    </ligand>
</feature>
<dbReference type="InterPro" id="IPR002734">
    <property type="entry name" value="RibDG_C"/>
</dbReference>
<comment type="similarity">
    <text evidence="5 10">In the C-terminal section; belongs to the HTP reductase family.</text>
</comment>
<dbReference type="PANTHER" id="PTHR38011:SF7">
    <property type="entry name" value="2,5-DIAMINO-6-RIBOSYLAMINO-4(3H)-PYRIMIDINONE 5'-PHOSPHATE REDUCTASE"/>
    <property type="match status" value="1"/>
</dbReference>
<dbReference type="HOGENOM" id="CLU_036590_1_1_5"/>
<keyword evidence="16" id="KW-1185">Reference proteome</keyword>
<dbReference type="GO" id="GO:0050661">
    <property type="term" value="F:NADP binding"/>
    <property type="evidence" value="ECO:0007669"/>
    <property type="project" value="InterPro"/>
</dbReference>
<dbReference type="InterPro" id="IPR050765">
    <property type="entry name" value="Riboflavin_Biosynth_HTPR"/>
</dbReference>
<protein>
    <recommendedName>
        <fullName evidence="10">Riboflavin biosynthesis protein RibD</fullName>
    </recommendedName>
    <domain>
        <recommendedName>
            <fullName evidence="10">Diaminohydroxyphosphoribosylaminopyrimidine deaminase</fullName>
            <shortName evidence="10">DRAP deaminase</shortName>
            <ecNumber evidence="10">3.5.4.26</ecNumber>
        </recommendedName>
        <alternativeName>
            <fullName evidence="10">Riboflavin-specific deaminase</fullName>
        </alternativeName>
    </domain>
    <domain>
        <recommendedName>
            <fullName evidence="10">5-amino-6-(5-phosphoribosylamino)uracil reductase</fullName>
            <ecNumber evidence="10">1.1.1.193</ecNumber>
        </recommendedName>
        <alternativeName>
            <fullName evidence="10">HTP reductase</fullName>
        </alternativeName>
    </domain>
</protein>
<dbReference type="GO" id="GO:0008835">
    <property type="term" value="F:diaminohydroxyphosphoribosylaminopyrimidine deaminase activity"/>
    <property type="evidence" value="ECO:0007669"/>
    <property type="project" value="UniProtKB-EC"/>
</dbReference>
<comment type="function">
    <text evidence="1 10">Converts 2,5-diamino-6-(ribosylamino)-4(3h)-pyrimidinone 5'-phosphate into 5-amino-6-(ribosylamino)-2,4(1h,3h)-pyrimidinedione 5'-phosphate.</text>
</comment>
<dbReference type="NCBIfam" id="TIGR00227">
    <property type="entry name" value="ribD_Cterm"/>
    <property type="match status" value="1"/>
</dbReference>
<dbReference type="CDD" id="cd01284">
    <property type="entry name" value="Riboflavin_deaminase-reductase"/>
    <property type="match status" value="1"/>
</dbReference>
<dbReference type="eggNOG" id="COG0117">
    <property type="taxonomic scope" value="Bacteria"/>
</dbReference>
<name>Q2CAS2_OCEGH</name>
<feature type="binding site" evidence="12">
    <location>
        <position position="154"/>
    </location>
    <ligand>
        <name>NADP(+)</name>
        <dbReference type="ChEBI" id="CHEBI:58349"/>
    </ligand>
</feature>
<evidence type="ECO:0000256" key="2">
    <source>
        <dbReference type="ARBA" id="ARBA00004882"/>
    </source>
</evidence>
<dbReference type="SUPFAM" id="SSF53597">
    <property type="entry name" value="Dihydrofolate reductase-like"/>
    <property type="match status" value="1"/>
</dbReference>
<comment type="cofactor">
    <cofactor evidence="10 13">
        <name>Zn(2+)</name>
        <dbReference type="ChEBI" id="CHEBI:29105"/>
    </cofactor>
    <text evidence="10 13">Binds 1 zinc ion.</text>
</comment>
<dbReference type="GO" id="GO:0046872">
    <property type="term" value="F:metal ion binding"/>
    <property type="evidence" value="ECO:0007669"/>
    <property type="project" value="UniProtKB-KW"/>
</dbReference>
<evidence type="ECO:0000256" key="13">
    <source>
        <dbReference type="PIRSR" id="PIRSR006769-3"/>
    </source>
</evidence>
<keyword evidence="10 13" id="KW-0862">Zinc</keyword>
<evidence type="ECO:0000256" key="9">
    <source>
        <dbReference type="ARBA" id="ARBA00023268"/>
    </source>
</evidence>
<keyword evidence="10" id="KW-0378">Hydrolase</keyword>
<feature type="binding site" evidence="12">
    <location>
        <position position="170"/>
    </location>
    <ligand>
        <name>NADP(+)</name>
        <dbReference type="ChEBI" id="CHEBI:58349"/>
    </ligand>
</feature>
<dbReference type="AlphaFoldDB" id="Q2CAS2"/>
<dbReference type="EC" id="1.1.1.193" evidence="10"/>
<dbReference type="Proteomes" id="UP000003635">
    <property type="component" value="Unassembled WGS sequence"/>
</dbReference>
<sequence>MNEADGRFMALALGLGRQGLGRTWPNPSVGCVLVRDGRILARARTADGGRPHAEMRALAAADPRGATAYVTLEPCAHVGETPACASELARAGVARVVIGCADADARTAGQGVAILRAAGVAVTTGVREAEARALHAGFLSRVERGRPALTLKLAASLDGRIATATGESQWITGTEARRHVHALRARHDAVMVGAGTARADDPALTVRGLGIARQPVRVVVSRRLDLPRDGRLAATARDVPLWLCHGPDAAAASRAAWEAAGARLLPCAVDHGQLAPESVLAALGAAGLTSVFCEGGGGLAASLLAADLVDELVAYSAGLVLGAEGLPMVGAMGVDALAAAPRFHLAETTPIGGDLLHRWRRD</sequence>
<dbReference type="Gene3D" id="3.40.430.10">
    <property type="entry name" value="Dihydrofolate Reductase, subunit A"/>
    <property type="match status" value="1"/>
</dbReference>
<gene>
    <name evidence="15" type="ORF">OG2516_04693</name>
</gene>
<feature type="binding site" evidence="13">
    <location>
        <position position="75"/>
    </location>
    <ligand>
        <name>Zn(2+)</name>
        <dbReference type="ChEBI" id="CHEBI:29105"/>
        <note>catalytic</note>
    </ligand>
</feature>
<evidence type="ECO:0000256" key="6">
    <source>
        <dbReference type="ARBA" id="ARBA00022619"/>
    </source>
</evidence>
<evidence type="ECO:0000313" key="15">
    <source>
        <dbReference type="EMBL" id="EAR49766.1"/>
    </source>
</evidence>
<feature type="binding site" evidence="12">
    <location>
        <position position="294"/>
    </location>
    <ligand>
        <name>substrate</name>
    </ligand>
</feature>
<evidence type="ECO:0000259" key="14">
    <source>
        <dbReference type="PROSITE" id="PS51747"/>
    </source>
</evidence>
<evidence type="ECO:0000256" key="5">
    <source>
        <dbReference type="ARBA" id="ARBA00007417"/>
    </source>
</evidence>
<dbReference type="InterPro" id="IPR011549">
    <property type="entry name" value="RibD_C"/>
</dbReference>
<dbReference type="PIRSF" id="PIRSF006769">
    <property type="entry name" value="RibD"/>
    <property type="match status" value="1"/>
</dbReference>
<dbReference type="GO" id="GO:0008703">
    <property type="term" value="F:5-amino-6-(5-phosphoribosylamino)uracil reductase activity"/>
    <property type="evidence" value="ECO:0007669"/>
    <property type="project" value="UniProtKB-EC"/>
</dbReference>
<dbReference type="UniPathway" id="UPA00275">
    <property type="reaction ID" value="UER00401"/>
</dbReference>
<keyword evidence="9" id="KW-0511">Multifunctional enzyme</keyword>
<keyword evidence="7 10" id="KW-0521">NADP</keyword>
<feature type="binding site" evidence="13">
    <location>
        <position position="52"/>
    </location>
    <ligand>
        <name>Zn(2+)</name>
        <dbReference type="ChEBI" id="CHEBI:29105"/>
        <note>catalytic</note>
    </ligand>
</feature>
<dbReference type="InterPro" id="IPR024072">
    <property type="entry name" value="DHFR-like_dom_sf"/>
</dbReference>
<evidence type="ECO:0000256" key="4">
    <source>
        <dbReference type="ARBA" id="ARBA00005259"/>
    </source>
</evidence>
<feature type="binding site" evidence="12">
    <location>
        <position position="184"/>
    </location>
    <ligand>
        <name>substrate</name>
    </ligand>
</feature>
<dbReference type="InterPro" id="IPR004794">
    <property type="entry name" value="Eubact_RibD"/>
</dbReference>
<feature type="binding site" evidence="13">
    <location>
        <position position="84"/>
    </location>
    <ligand>
        <name>Zn(2+)</name>
        <dbReference type="ChEBI" id="CHEBI:29105"/>
        <note>catalytic</note>
    </ligand>
</feature>
<feature type="binding site" evidence="12">
    <location>
        <begin position="296"/>
        <end position="302"/>
    </location>
    <ligand>
        <name>NADP(+)</name>
        <dbReference type="ChEBI" id="CHEBI:58349"/>
    </ligand>
</feature>
<reference evidence="15 16" key="1">
    <citation type="journal article" date="2010" name="J. Bacteriol.">
        <title>Genome sequences of Oceanicola granulosus HTCC2516(T) and Oceanicola batsensis HTCC2597(TDelta).</title>
        <authorList>
            <person name="Thrash J.C."/>
            <person name="Cho J.C."/>
            <person name="Vergin K.L."/>
            <person name="Giovannoni S.J."/>
        </authorList>
    </citation>
    <scope>NUCLEOTIDE SEQUENCE [LARGE SCALE GENOMIC DNA]</scope>
    <source>
        <strain evidence="16">ATCC BAA-861 / DSM 15982 / KCTC 12143 / HTCC2516</strain>
    </source>
</reference>
<keyword evidence="8 10" id="KW-0560">Oxidoreductase</keyword>
<comment type="catalytic activity">
    <reaction evidence="10">
        <text>2,5-diamino-6-hydroxy-4-(5-phosphoribosylamino)-pyrimidine + H2O + H(+) = 5-amino-6-(5-phospho-D-ribosylamino)uracil + NH4(+)</text>
        <dbReference type="Rhea" id="RHEA:21868"/>
        <dbReference type="ChEBI" id="CHEBI:15377"/>
        <dbReference type="ChEBI" id="CHEBI:15378"/>
        <dbReference type="ChEBI" id="CHEBI:28938"/>
        <dbReference type="ChEBI" id="CHEBI:58453"/>
        <dbReference type="ChEBI" id="CHEBI:58614"/>
        <dbReference type="EC" id="3.5.4.26"/>
    </reaction>
</comment>
<feature type="binding site" evidence="12">
    <location>
        <position position="207"/>
    </location>
    <ligand>
        <name>substrate</name>
    </ligand>
</feature>
<dbReference type="InterPro" id="IPR002125">
    <property type="entry name" value="CMP_dCMP_dom"/>
</dbReference>
<dbReference type="EC" id="3.5.4.26" evidence="10"/>
<feature type="domain" description="CMP/dCMP-type deaminase" evidence="14">
    <location>
        <begin position="3"/>
        <end position="123"/>
    </location>
</feature>
<dbReference type="eggNOG" id="COG1985">
    <property type="taxonomic scope" value="Bacteria"/>
</dbReference>
<dbReference type="PANTHER" id="PTHR38011">
    <property type="entry name" value="DIHYDROFOLATE REDUCTASE FAMILY PROTEIN (AFU_ORTHOLOGUE AFUA_8G06820)"/>
    <property type="match status" value="1"/>
</dbReference>
<evidence type="ECO:0000256" key="8">
    <source>
        <dbReference type="ARBA" id="ARBA00023002"/>
    </source>
</evidence>
<feature type="binding site" evidence="12">
    <location>
        <position position="200"/>
    </location>
    <ligand>
        <name>NADP(+)</name>
        <dbReference type="ChEBI" id="CHEBI:58349"/>
    </ligand>
</feature>
<dbReference type="NCBIfam" id="TIGR00326">
    <property type="entry name" value="eubact_ribD"/>
    <property type="match status" value="1"/>
</dbReference>
<evidence type="ECO:0000256" key="3">
    <source>
        <dbReference type="ARBA" id="ARBA00004910"/>
    </source>
</evidence>
<dbReference type="EMBL" id="AAOT01000048">
    <property type="protein sequence ID" value="EAR49766.1"/>
    <property type="molecule type" value="Genomic_DNA"/>
</dbReference>
<keyword evidence="6 10" id="KW-0686">Riboflavin biosynthesis</keyword>
<feature type="active site" description="Proton donor" evidence="11">
    <location>
        <position position="54"/>
    </location>
</feature>